<organism evidence="3 4">
    <name type="scientific">Oreochromis niloticus</name>
    <name type="common">Nile tilapia</name>
    <name type="synonym">Tilapia nilotica</name>
    <dbReference type="NCBI Taxonomy" id="8128"/>
    <lineage>
        <taxon>Eukaryota</taxon>
        <taxon>Metazoa</taxon>
        <taxon>Chordata</taxon>
        <taxon>Craniata</taxon>
        <taxon>Vertebrata</taxon>
        <taxon>Euteleostomi</taxon>
        <taxon>Actinopterygii</taxon>
        <taxon>Neopterygii</taxon>
        <taxon>Teleostei</taxon>
        <taxon>Neoteleostei</taxon>
        <taxon>Acanthomorphata</taxon>
        <taxon>Ovalentaria</taxon>
        <taxon>Cichlomorphae</taxon>
        <taxon>Cichliformes</taxon>
        <taxon>Cichlidae</taxon>
        <taxon>African cichlids</taxon>
        <taxon>Pseudocrenilabrinae</taxon>
        <taxon>Oreochromini</taxon>
        <taxon>Oreochromis</taxon>
    </lineage>
</organism>
<dbReference type="PROSITE" id="PS50994">
    <property type="entry name" value="INTEGRASE"/>
    <property type="match status" value="1"/>
</dbReference>
<evidence type="ECO:0000259" key="2">
    <source>
        <dbReference type="PROSITE" id="PS50994"/>
    </source>
</evidence>
<dbReference type="InterPro" id="IPR036397">
    <property type="entry name" value="RNaseH_sf"/>
</dbReference>
<protein>
    <recommendedName>
        <fullName evidence="2">Integrase catalytic domain-containing protein</fullName>
    </recommendedName>
</protein>
<dbReference type="SUPFAM" id="SSF53098">
    <property type="entry name" value="Ribonuclease H-like"/>
    <property type="match status" value="1"/>
</dbReference>
<dbReference type="GeneTree" id="ENSGT00990000210630"/>
<feature type="compositionally biased region" description="Acidic residues" evidence="1">
    <location>
        <begin position="497"/>
        <end position="515"/>
    </location>
</feature>
<dbReference type="InterPro" id="IPR001584">
    <property type="entry name" value="Integrase_cat-core"/>
</dbReference>
<dbReference type="AlphaFoldDB" id="A0A669E9S5"/>
<dbReference type="Gene3D" id="3.30.420.10">
    <property type="entry name" value="Ribonuclease H-like superfamily/Ribonuclease H"/>
    <property type="match status" value="1"/>
</dbReference>
<dbReference type="InterPro" id="IPR050951">
    <property type="entry name" value="Retrovirus_Pol_polyprotein"/>
</dbReference>
<feature type="region of interest" description="Disordered" evidence="1">
    <location>
        <begin position="481"/>
        <end position="557"/>
    </location>
</feature>
<reference evidence="3" key="2">
    <citation type="submission" date="2025-09" db="UniProtKB">
        <authorList>
            <consortium name="Ensembl"/>
        </authorList>
    </citation>
    <scope>IDENTIFICATION</scope>
</reference>
<dbReference type="GO" id="GO:0003676">
    <property type="term" value="F:nucleic acid binding"/>
    <property type="evidence" value="ECO:0007669"/>
    <property type="project" value="InterPro"/>
</dbReference>
<dbReference type="PANTHER" id="PTHR37984:SF5">
    <property type="entry name" value="PROTEIN NYNRIN-LIKE"/>
    <property type="match status" value="1"/>
</dbReference>
<feature type="compositionally biased region" description="Polar residues" evidence="1">
    <location>
        <begin position="534"/>
        <end position="557"/>
    </location>
</feature>
<evidence type="ECO:0000313" key="3">
    <source>
        <dbReference type="Ensembl" id="ENSONIP00000067702.1"/>
    </source>
</evidence>
<feature type="domain" description="Integrase catalytic" evidence="2">
    <location>
        <begin position="216"/>
        <end position="379"/>
    </location>
</feature>
<dbReference type="PANTHER" id="PTHR37984">
    <property type="entry name" value="PROTEIN CBG26694"/>
    <property type="match status" value="1"/>
</dbReference>
<evidence type="ECO:0000256" key="1">
    <source>
        <dbReference type="SAM" id="MobiDB-lite"/>
    </source>
</evidence>
<reference evidence="3" key="1">
    <citation type="submission" date="2025-08" db="UniProtKB">
        <authorList>
            <consortium name="Ensembl"/>
        </authorList>
    </citation>
    <scope>IDENTIFICATION</scope>
</reference>
<evidence type="ECO:0000313" key="4">
    <source>
        <dbReference type="Proteomes" id="UP000005207"/>
    </source>
</evidence>
<name>A0A669E9S5_ORENI</name>
<dbReference type="Pfam" id="PF00665">
    <property type="entry name" value="rve"/>
    <property type="match status" value="1"/>
</dbReference>
<dbReference type="OMA" id="MAENFNT"/>
<dbReference type="InParanoid" id="A0A669E9S5"/>
<dbReference type="GO" id="GO:0015074">
    <property type="term" value="P:DNA integration"/>
    <property type="evidence" value="ECO:0007669"/>
    <property type="project" value="InterPro"/>
</dbReference>
<dbReference type="Ensembl" id="ENSONIT00000081847.1">
    <property type="protein sequence ID" value="ENSONIP00000067702.1"/>
    <property type="gene ID" value="ENSONIG00000037016.1"/>
</dbReference>
<proteinExistence type="predicted"/>
<feature type="compositionally biased region" description="Basic and acidic residues" evidence="1">
    <location>
        <begin position="516"/>
        <end position="533"/>
    </location>
</feature>
<dbReference type="InterPro" id="IPR012337">
    <property type="entry name" value="RNaseH-like_sf"/>
</dbReference>
<sequence length="742" mass="83108">MTDSEIFLTEALGSAIIDTACTRTVCGQKWLDSYMRDLSQGQVNKLLQSETPSSRPFRFGDGTVVYSSRKVKLPAKIGQTKCDIESEVVPVDIPLLLSKTSLKKAGTVLDMENDSVVMFKQPVPLELTSSGHYCVDIRDENTTESCNENEVLMVTAEMSTKEKQKVLVKLHKQFGHASAERLLRLIQSSGNTDQQCAVILQEIVRDCDICQRYCKTKPRPAVGLPLASEYNETVAMDLHELEPNVWCLHIIDHFTRFSAGSIVKTKKAAEIVNSFIHTWISIHGAPKRLYTDNGGEFNNTEIRDMAENFNTEVKTMAGYSPWSNGLLERHNMTLTEILLKVKKERGCDWHTALDWALMAKNSMLNVHGYSPHQLVFGQNPNLPSVLMDKPPALEGTTVSARVAEHISALHASRKAFTEAECSERIRRALCKQLRPTDDKYEAGDKVYYKRVDCTEWKGPGVVIGQDGTVVFVRVHQSRLSKVDAQSGDKQIPHSTTDDDTDNKDTVENDDTDTPDDEQRISEEEDITIDRETNTTENMSVTQTVNEPSTPTDPVSSANVKLRAGQLITFTNRDNGVQHTARVLGRAGKAKGQYKNWYNVQYLEHDGSEGEKKAVDMSLVNGLCTEAENRDADLLITKDISFDSAKQQEIENWQSNGVFDEVKDLGQKCVSTRWVCTLKETTNRVVPKARLVARGFEEVNTKELQKDSPTCASESLRLVLAVICQNKWRVRASGNGVYWVDVF</sequence>
<keyword evidence="4" id="KW-1185">Reference proteome</keyword>
<dbReference type="Proteomes" id="UP000005207">
    <property type="component" value="Unplaced"/>
</dbReference>
<accession>A0A669E9S5</accession>